<organism evidence="2 3">
    <name type="scientific">Sphingobacterium griseoflavum</name>
    <dbReference type="NCBI Taxonomy" id="1474952"/>
    <lineage>
        <taxon>Bacteria</taxon>
        <taxon>Pseudomonadati</taxon>
        <taxon>Bacteroidota</taxon>
        <taxon>Sphingobacteriia</taxon>
        <taxon>Sphingobacteriales</taxon>
        <taxon>Sphingobacteriaceae</taxon>
        <taxon>Sphingobacterium</taxon>
    </lineage>
</organism>
<dbReference type="RefSeq" id="WP_189626414.1">
    <property type="nucleotide sequence ID" value="NZ_BNAF01000006.1"/>
</dbReference>
<feature type="compositionally biased region" description="Basic and acidic residues" evidence="1">
    <location>
        <begin position="358"/>
        <end position="368"/>
    </location>
</feature>
<protein>
    <recommendedName>
        <fullName evidence="4">Preprotein translocase subunit SecD</fullName>
    </recommendedName>
</protein>
<reference evidence="3" key="1">
    <citation type="journal article" date="2019" name="Int. J. Syst. Evol. Microbiol.">
        <title>The Global Catalogue of Microorganisms (GCM) 10K type strain sequencing project: providing services to taxonomists for standard genome sequencing and annotation.</title>
        <authorList>
            <consortium name="The Broad Institute Genomics Platform"/>
            <consortium name="The Broad Institute Genome Sequencing Center for Infectious Disease"/>
            <person name="Wu L."/>
            <person name="Ma J."/>
        </authorList>
    </citation>
    <scope>NUCLEOTIDE SEQUENCE [LARGE SCALE GENOMIC DNA]</scope>
    <source>
        <strain evidence="3">CGMCC 1.12966</strain>
    </source>
</reference>
<feature type="region of interest" description="Disordered" evidence="1">
    <location>
        <begin position="326"/>
        <end position="368"/>
    </location>
</feature>
<feature type="compositionally biased region" description="Pro residues" evidence="1">
    <location>
        <begin position="345"/>
        <end position="355"/>
    </location>
</feature>
<proteinExistence type="predicted"/>
<evidence type="ECO:0000313" key="3">
    <source>
        <dbReference type="Proteomes" id="UP000620550"/>
    </source>
</evidence>
<dbReference type="EMBL" id="BNAF01000006">
    <property type="protein sequence ID" value="GHE35834.1"/>
    <property type="molecule type" value="Genomic_DNA"/>
</dbReference>
<dbReference type="Proteomes" id="UP000620550">
    <property type="component" value="Unassembled WGS sequence"/>
</dbReference>
<evidence type="ECO:0000256" key="1">
    <source>
        <dbReference type="SAM" id="MobiDB-lite"/>
    </source>
</evidence>
<evidence type="ECO:0008006" key="4">
    <source>
        <dbReference type="Google" id="ProtNLM"/>
    </source>
</evidence>
<sequence>MVKYMLLVAIPLLHILQISAQDMPYMPHGEDWKNKISGQYGHLEGIALFEDGTFLLYGYATLVYGTYVREAAHLNFTTNKSDTLSVFAHCNPASLGKSTMVFSGFEESDNFVQFDDEQPKRVFNENANCFDSPFVYVSPIIPSMVKIFSVSDREDTKAYTWLFSNAQQEFNEFFFMHRPPKPEYEDFFGQFFKDEDGKLNIQLSNYGGEKGYKRAFDSVENEEWNEIVAIKQQVSQAYDYQGDYFVNAAYATFAEVDLSQYVYQESSNAYIKSNQEDYGAYGEQNRYNDDRVLRKLERISLSAGTAAALSEDNTLAGSLFYTTCEEPEKSYKSPQATMDRYDPVLPAPTTIPPVPITDKAEPRKASSR</sequence>
<gene>
    <name evidence="2" type="ORF">GCM10017764_18950</name>
</gene>
<accession>A0ABQ3HZK9</accession>
<comment type="caution">
    <text evidence="2">The sequence shown here is derived from an EMBL/GenBank/DDBJ whole genome shotgun (WGS) entry which is preliminary data.</text>
</comment>
<evidence type="ECO:0000313" key="2">
    <source>
        <dbReference type="EMBL" id="GHE35834.1"/>
    </source>
</evidence>
<name>A0ABQ3HZK9_9SPHI</name>
<keyword evidence="3" id="KW-1185">Reference proteome</keyword>